<dbReference type="InterPro" id="IPR016171">
    <property type="entry name" value="Vanillyl_alc_oxidase_C-sub2"/>
</dbReference>
<dbReference type="PROSITE" id="PS51257">
    <property type="entry name" value="PROKAR_LIPOPROTEIN"/>
    <property type="match status" value="1"/>
</dbReference>
<dbReference type="InterPro" id="IPR010031">
    <property type="entry name" value="FAD_lactone_oxidase-like"/>
</dbReference>
<accession>A0AA35RVD2</accession>
<evidence type="ECO:0000259" key="3">
    <source>
        <dbReference type="PROSITE" id="PS51387"/>
    </source>
</evidence>
<dbReference type="SUPFAM" id="SSF56176">
    <property type="entry name" value="FAD-binding/transporter-associated domain-like"/>
    <property type="match status" value="1"/>
</dbReference>
<dbReference type="PANTHER" id="PTHR43762">
    <property type="entry name" value="L-GULONOLACTONE OXIDASE"/>
    <property type="match status" value="1"/>
</dbReference>
<dbReference type="GO" id="GO:0003885">
    <property type="term" value="F:D-arabinono-1,4-lactone oxidase activity"/>
    <property type="evidence" value="ECO:0007669"/>
    <property type="project" value="InterPro"/>
</dbReference>
<feature type="signal peptide" evidence="2">
    <location>
        <begin position="1"/>
        <end position="18"/>
    </location>
</feature>
<reference evidence="4" key="1">
    <citation type="submission" date="2023-03" db="EMBL/GenBank/DDBJ databases">
        <authorList>
            <person name="Steffen K."/>
            <person name="Cardenas P."/>
        </authorList>
    </citation>
    <scope>NUCLEOTIDE SEQUENCE</scope>
</reference>
<dbReference type="Gene3D" id="3.30.465.10">
    <property type="match status" value="1"/>
</dbReference>
<dbReference type="Gene3D" id="1.10.45.10">
    <property type="entry name" value="Vanillyl-alcohol Oxidase, Chain A, domain 4"/>
    <property type="match status" value="1"/>
</dbReference>
<feature type="chain" id="PRO_5041422278" evidence="2">
    <location>
        <begin position="19"/>
        <end position="465"/>
    </location>
</feature>
<dbReference type="Gene3D" id="3.30.70.2520">
    <property type="match status" value="1"/>
</dbReference>
<keyword evidence="2" id="KW-0732">Signal</keyword>
<evidence type="ECO:0000256" key="1">
    <source>
        <dbReference type="ARBA" id="ARBA00023002"/>
    </source>
</evidence>
<proteinExistence type="predicted"/>
<dbReference type="Pfam" id="PF01565">
    <property type="entry name" value="FAD_binding_4"/>
    <property type="match status" value="1"/>
</dbReference>
<dbReference type="AlphaFoldDB" id="A0AA35RVD2"/>
<dbReference type="Gene3D" id="3.30.43.10">
    <property type="entry name" value="Uridine Diphospho-n-acetylenolpyruvylglucosamine Reductase, domain 2"/>
    <property type="match status" value="1"/>
</dbReference>
<dbReference type="PANTHER" id="PTHR43762:SF1">
    <property type="entry name" value="D-ARABINONO-1,4-LACTONE OXIDASE"/>
    <property type="match status" value="1"/>
</dbReference>
<dbReference type="InterPro" id="IPR007173">
    <property type="entry name" value="ALO_C"/>
</dbReference>
<protein>
    <submittedName>
        <fullName evidence="4">L-gulonolactone oxidase</fullName>
    </submittedName>
</protein>
<dbReference type="PIRSF" id="PIRSF000136">
    <property type="entry name" value="LGO_GLO"/>
    <property type="match status" value="1"/>
</dbReference>
<keyword evidence="1" id="KW-0560">Oxidoreductase</keyword>
<name>A0AA35RVD2_GEOBA</name>
<sequence length="465" mass="51627">MGSKVLLWLMSGSLVVLACLLTRVSRYGPPHTNYDAAVYFDHAHLRTPSSKADIVRIVQSAAERGQKVRVVGSGHSWSSVAVSEDILLSLWNYTGVVGLDRDEMEVTVKAGTTLNQLNRYLNDRGLAMKNLGSISEQTVAGAISTGTHGNGMGFGNLATLVTGLEFVSGKGELVSARVGSNVNMFKAAQVSVGMLGVITEVTLSVEEIYLLREVLTRHTLDECLGQFDGIMRGGDHVKMWVELFSETCGVFAANRTSETRPRDNPNWTAKNIEVLVMEAILLISSWFPPSVPHVMRLIFLPSSVFSPYDRVDTPPAVLEVPHSLPVHWEAELALPFEGCPAAIRELRRIVIEHRIPANMPIEIRPVMGDDIWLSPNYGRLSCHVTLTLYNPSPRAAHDYFQKFYDATRTTLNLSPRPHWGKYVTNATRKDLSTMYPKLADFEKIRSEMDPRNIFINGALRDNFGF</sequence>
<dbReference type="InterPro" id="IPR006094">
    <property type="entry name" value="Oxid_FAD_bind_N"/>
</dbReference>
<dbReference type="Pfam" id="PF04030">
    <property type="entry name" value="ALO"/>
    <property type="match status" value="1"/>
</dbReference>
<dbReference type="PROSITE" id="PS51387">
    <property type="entry name" value="FAD_PCMH"/>
    <property type="match status" value="1"/>
</dbReference>
<dbReference type="GO" id="GO:0016020">
    <property type="term" value="C:membrane"/>
    <property type="evidence" value="ECO:0007669"/>
    <property type="project" value="InterPro"/>
</dbReference>
<gene>
    <name evidence="4" type="ORF">GBAR_LOCUS10490</name>
</gene>
<feature type="domain" description="FAD-binding PCMH-type" evidence="3">
    <location>
        <begin position="31"/>
        <end position="208"/>
    </location>
</feature>
<dbReference type="GO" id="GO:0071949">
    <property type="term" value="F:FAD binding"/>
    <property type="evidence" value="ECO:0007669"/>
    <property type="project" value="InterPro"/>
</dbReference>
<organism evidence="4 5">
    <name type="scientific">Geodia barretti</name>
    <name type="common">Barrett's horny sponge</name>
    <dbReference type="NCBI Taxonomy" id="519541"/>
    <lineage>
        <taxon>Eukaryota</taxon>
        <taxon>Metazoa</taxon>
        <taxon>Porifera</taxon>
        <taxon>Demospongiae</taxon>
        <taxon>Heteroscleromorpha</taxon>
        <taxon>Tetractinellida</taxon>
        <taxon>Astrophorina</taxon>
        <taxon>Geodiidae</taxon>
        <taxon>Geodia</taxon>
    </lineage>
</organism>
<keyword evidence="5" id="KW-1185">Reference proteome</keyword>
<dbReference type="EMBL" id="CASHTH010001605">
    <property type="protein sequence ID" value="CAI8017221.1"/>
    <property type="molecule type" value="Genomic_DNA"/>
</dbReference>
<dbReference type="InterPro" id="IPR036318">
    <property type="entry name" value="FAD-bd_PCMH-like_sf"/>
</dbReference>
<dbReference type="InterPro" id="IPR016167">
    <property type="entry name" value="FAD-bd_PCMH_sub1"/>
</dbReference>
<evidence type="ECO:0000313" key="5">
    <source>
        <dbReference type="Proteomes" id="UP001174909"/>
    </source>
</evidence>
<comment type="caution">
    <text evidence="4">The sequence shown here is derived from an EMBL/GenBank/DDBJ whole genome shotgun (WGS) entry which is preliminary data.</text>
</comment>
<dbReference type="InterPro" id="IPR016169">
    <property type="entry name" value="FAD-bd_PCMH_sub2"/>
</dbReference>
<evidence type="ECO:0000313" key="4">
    <source>
        <dbReference type="EMBL" id="CAI8017221.1"/>
    </source>
</evidence>
<evidence type="ECO:0000256" key="2">
    <source>
        <dbReference type="SAM" id="SignalP"/>
    </source>
</evidence>
<dbReference type="InterPro" id="IPR016166">
    <property type="entry name" value="FAD-bd_PCMH"/>
</dbReference>
<dbReference type="Proteomes" id="UP001174909">
    <property type="component" value="Unassembled WGS sequence"/>
</dbReference>